<dbReference type="RefSeq" id="WP_068661928.1">
    <property type="nucleotide sequence ID" value="NZ_LYPB01000042.1"/>
</dbReference>
<dbReference type="AlphaFoldDB" id="A0A198ANG0"/>
<dbReference type="EMBL" id="LYPB01000042">
    <property type="protein sequence ID" value="OAS23079.1"/>
    <property type="molecule type" value="Genomic_DNA"/>
</dbReference>
<accession>A0A198ANG0</accession>
<organism evidence="7 8">
    <name type="scientific">Paenibacillus oryzisoli</name>
    <dbReference type="NCBI Taxonomy" id="1850517"/>
    <lineage>
        <taxon>Bacteria</taxon>
        <taxon>Bacillati</taxon>
        <taxon>Bacillota</taxon>
        <taxon>Bacilli</taxon>
        <taxon>Bacillales</taxon>
        <taxon>Paenibacillaceae</taxon>
        <taxon>Paenibacillus</taxon>
    </lineage>
</organism>
<dbReference type="Gene3D" id="3.40.190.10">
    <property type="entry name" value="Periplasmic binding protein-like II"/>
    <property type="match status" value="2"/>
</dbReference>
<dbReference type="InterPro" id="IPR006059">
    <property type="entry name" value="SBP"/>
</dbReference>
<comment type="caution">
    <text evidence="7">The sequence shown here is derived from an EMBL/GenBank/DDBJ whole genome shotgun (WGS) entry which is preliminary data.</text>
</comment>
<evidence type="ECO:0000256" key="1">
    <source>
        <dbReference type="ARBA" id="ARBA00022475"/>
    </source>
</evidence>
<dbReference type="PANTHER" id="PTHR43649">
    <property type="entry name" value="ARABINOSE-BINDING PROTEIN-RELATED"/>
    <property type="match status" value="1"/>
</dbReference>
<dbReference type="SUPFAM" id="SSF53850">
    <property type="entry name" value="Periplasmic binding protein-like II"/>
    <property type="match status" value="1"/>
</dbReference>
<gene>
    <name evidence="7" type="ORF">A8708_23260</name>
</gene>
<keyword evidence="5" id="KW-0449">Lipoprotein</keyword>
<dbReference type="Pfam" id="PF01547">
    <property type="entry name" value="SBP_bac_1"/>
    <property type="match status" value="1"/>
</dbReference>
<dbReference type="PANTHER" id="PTHR43649:SF33">
    <property type="entry name" value="POLYGALACTURONAN_RHAMNOGALACTURONAN-BINDING PROTEIN YTCQ"/>
    <property type="match status" value="1"/>
</dbReference>
<reference evidence="7 8" key="1">
    <citation type="submission" date="2016-05" db="EMBL/GenBank/DDBJ databases">
        <title>Paenibacillus sp. 1ZS3-15 nov., isolated from the rhizosphere soil.</title>
        <authorList>
            <person name="Zhang X.X."/>
            <person name="Zhang J."/>
        </authorList>
    </citation>
    <scope>NUCLEOTIDE SEQUENCE [LARGE SCALE GENOMIC DNA]</scope>
    <source>
        <strain evidence="7 8">1ZS3-15</strain>
    </source>
</reference>
<keyword evidence="2 6" id="KW-0732">Signal</keyword>
<sequence>MKSKAISKALAIGLISSLAIISLTACTSNTEKPSTGNGATNAPATTAQSKKTFSMMAESGATWPYSKDWLIWKLIGEKTGVTIDMQVPAGKSEDTINLNVASGSMPDITFMMNLTLANKYGQQGALANILDYKDQMPNFKKWMEKYPDIAKANIAADGNMYLFPNEGFGETNRIIWLYREDIFKKNNLAAPKTYDELYTVLKKLKELYPKSYPLTFRTGSNVGILNHLSPNFATNEGYYMDEASKEVKYGPIEDNYKTMVSYLSKFYKEGLIPPDWLTLETKQWQDQMSTDQAFITIDYIGRIDFFNKALRKDNPSYNLAFMAPPAGIPGGKQQNPYTQIVESGMTVSSKSKNVKDVMQYIDFFYSEDGKHIASWGKEGETYTLDAGKKKMKTDFIDVADLRKKTGLATNGTYTWIDYDAHLSMATPELQAAYVEARKFDGPYRPQPSYNEKEFELLSTVGAAIDKNRNESIAKFILGTTSMDDWAKYVDGAKKLGVQQIIDTYKAAKARASNVNLK</sequence>
<name>A0A198ANG0_9BACL</name>
<evidence type="ECO:0000256" key="6">
    <source>
        <dbReference type="SAM" id="SignalP"/>
    </source>
</evidence>
<proteinExistence type="predicted"/>
<evidence type="ECO:0000256" key="5">
    <source>
        <dbReference type="ARBA" id="ARBA00023288"/>
    </source>
</evidence>
<keyword evidence="1" id="KW-1003">Cell membrane</keyword>
<dbReference type="PROSITE" id="PS51257">
    <property type="entry name" value="PROKAR_LIPOPROTEIN"/>
    <property type="match status" value="1"/>
</dbReference>
<feature type="chain" id="PRO_5008278171" evidence="6">
    <location>
        <begin position="26"/>
        <end position="517"/>
    </location>
</feature>
<evidence type="ECO:0000313" key="7">
    <source>
        <dbReference type="EMBL" id="OAS23079.1"/>
    </source>
</evidence>
<keyword evidence="4" id="KW-0564">Palmitate</keyword>
<evidence type="ECO:0000256" key="4">
    <source>
        <dbReference type="ARBA" id="ARBA00023139"/>
    </source>
</evidence>
<keyword evidence="3" id="KW-0472">Membrane</keyword>
<dbReference type="Proteomes" id="UP000078454">
    <property type="component" value="Unassembled WGS sequence"/>
</dbReference>
<evidence type="ECO:0000313" key="8">
    <source>
        <dbReference type="Proteomes" id="UP000078454"/>
    </source>
</evidence>
<dbReference type="OrthoDB" id="9787283at2"/>
<evidence type="ECO:0000256" key="3">
    <source>
        <dbReference type="ARBA" id="ARBA00023136"/>
    </source>
</evidence>
<protein>
    <submittedName>
        <fullName evidence="7">ABC transporter substrate-binding protein</fullName>
    </submittedName>
</protein>
<dbReference type="InterPro" id="IPR050490">
    <property type="entry name" value="Bact_solute-bd_prot1"/>
</dbReference>
<dbReference type="STRING" id="1850517.A8708_23260"/>
<keyword evidence="8" id="KW-1185">Reference proteome</keyword>
<feature type="signal peptide" evidence="6">
    <location>
        <begin position="1"/>
        <end position="25"/>
    </location>
</feature>
<evidence type="ECO:0000256" key="2">
    <source>
        <dbReference type="ARBA" id="ARBA00022729"/>
    </source>
</evidence>